<accession>A0ABN8E013</accession>
<comment type="similarity">
    <text evidence="1">Belongs to the bacterial solute-binding protein 3 family.</text>
</comment>
<evidence type="ECO:0000256" key="1">
    <source>
        <dbReference type="ARBA" id="ARBA00010333"/>
    </source>
</evidence>
<evidence type="ECO:0000313" key="5">
    <source>
        <dbReference type="Proteomes" id="UP000838748"/>
    </source>
</evidence>
<dbReference type="EMBL" id="CAKLDM010000001">
    <property type="protein sequence ID" value="CAH0536329.1"/>
    <property type="molecule type" value="Genomic_DNA"/>
</dbReference>
<keyword evidence="5" id="KW-1185">Reference proteome</keyword>
<protein>
    <recommendedName>
        <fullName evidence="3">Solute-binding protein family 3/N-terminal domain-containing protein</fullName>
    </recommendedName>
</protein>
<sequence>MKLVGVFILIFISFSSYSKTLKIAYIDWCPQLCVGEKSEGYIIDTVKIIFKDSEYKLEFEKFPWSRAINNVRSGNYDALLSPAKKEAPDLIYPDNEVGVQKMCFFVRKDSNWVFNGLNSLEGLRVGGIIDSGFDEEFEFINETGGNFELMPYNGEYLNQSFLKLDNDRIDVFMFTLNTTLYEMKKRNKEYKDAGCLTRDKIYMAFSPKFTTKSPVIRYFDKNMARLKSSNTISEIMKKYGLNNWNTH</sequence>
<dbReference type="PANTHER" id="PTHR35936">
    <property type="entry name" value="MEMBRANE-BOUND LYTIC MUREIN TRANSGLYCOSYLASE F"/>
    <property type="match status" value="1"/>
</dbReference>
<dbReference type="RefSeq" id="WP_237359761.1">
    <property type="nucleotide sequence ID" value="NZ_CAKLDM010000001.1"/>
</dbReference>
<gene>
    <name evidence="4" type="ORF">VMF7928_00341</name>
</gene>
<comment type="caution">
    <text evidence="4">The sequence shown here is derived from an EMBL/GenBank/DDBJ whole genome shotgun (WGS) entry which is preliminary data.</text>
</comment>
<name>A0ABN8E013_9VIBR</name>
<dbReference type="InterPro" id="IPR001638">
    <property type="entry name" value="Solute-binding_3/MltF_N"/>
</dbReference>
<dbReference type="Proteomes" id="UP000838748">
    <property type="component" value="Unassembled WGS sequence"/>
</dbReference>
<proteinExistence type="inferred from homology"/>
<dbReference type="SUPFAM" id="SSF53850">
    <property type="entry name" value="Periplasmic binding protein-like II"/>
    <property type="match status" value="1"/>
</dbReference>
<dbReference type="Gene3D" id="3.40.190.10">
    <property type="entry name" value="Periplasmic binding protein-like II"/>
    <property type="match status" value="2"/>
</dbReference>
<organism evidence="4 5">
    <name type="scientific">Vibrio marisflavi CECT 7928</name>
    <dbReference type="NCBI Taxonomy" id="634439"/>
    <lineage>
        <taxon>Bacteria</taxon>
        <taxon>Pseudomonadati</taxon>
        <taxon>Pseudomonadota</taxon>
        <taxon>Gammaproteobacteria</taxon>
        <taxon>Vibrionales</taxon>
        <taxon>Vibrionaceae</taxon>
        <taxon>Vibrio</taxon>
    </lineage>
</organism>
<dbReference type="PANTHER" id="PTHR35936:SF25">
    <property type="entry name" value="ABC TRANSPORTER SUBSTRATE-BINDING PROTEIN"/>
    <property type="match status" value="1"/>
</dbReference>
<evidence type="ECO:0000313" key="4">
    <source>
        <dbReference type="EMBL" id="CAH0536329.1"/>
    </source>
</evidence>
<evidence type="ECO:0000259" key="3">
    <source>
        <dbReference type="Pfam" id="PF00497"/>
    </source>
</evidence>
<dbReference type="Pfam" id="PF00497">
    <property type="entry name" value="SBP_bac_3"/>
    <property type="match status" value="1"/>
</dbReference>
<reference evidence="4" key="1">
    <citation type="submission" date="2021-11" db="EMBL/GenBank/DDBJ databases">
        <authorList>
            <person name="Rodrigo-Torres L."/>
            <person name="Arahal R. D."/>
            <person name="Lucena T."/>
        </authorList>
    </citation>
    <scope>NUCLEOTIDE SEQUENCE</scope>
    <source>
        <strain evidence="4">CECT 7928</strain>
    </source>
</reference>
<feature type="domain" description="Solute-binding protein family 3/N-terminal" evidence="3">
    <location>
        <begin position="37"/>
        <end position="240"/>
    </location>
</feature>
<evidence type="ECO:0000256" key="2">
    <source>
        <dbReference type="ARBA" id="ARBA00022729"/>
    </source>
</evidence>
<keyword evidence="2" id="KW-0732">Signal</keyword>